<name>A0A1X3CZE8_9NEIS</name>
<feature type="region of interest" description="Disordered" evidence="1">
    <location>
        <begin position="1"/>
        <end position="20"/>
    </location>
</feature>
<evidence type="ECO:0000313" key="3">
    <source>
        <dbReference type="EMBL" id="VEF02484.1"/>
    </source>
</evidence>
<dbReference type="AlphaFoldDB" id="A0A1X3CZE8"/>
<gene>
    <name evidence="3" type="ORF">NCTC10296_01816</name>
</gene>
<evidence type="ECO:0000256" key="1">
    <source>
        <dbReference type="SAM" id="MobiDB-lite"/>
    </source>
</evidence>
<keyword evidence="4" id="KW-1185">Reference proteome</keyword>
<dbReference type="Proteomes" id="UP000279284">
    <property type="component" value="Chromosome"/>
</dbReference>
<accession>A0A1X3CZE8</accession>
<keyword evidence="2" id="KW-0472">Membrane</keyword>
<dbReference type="EMBL" id="LR134313">
    <property type="protein sequence ID" value="VEF02484.1"/>
    <property type="molecule type" value="Genomic_DNA"/>
</dbReference>
<evidence type="ECO:0000256" key="2">
    <source>
        <dbReference type="SAM" id="Phobius"/>
    </source>
</evidence>
<dbReference type="KEGG" id="nci:NCTC10296_01816"/>
<evidence type="ECO:0000313" key="4">
    <source>
        <dbReference type="Proteomes" id="UP000279284"/>
    </source>
</evidence>
<keyword evidence="2" id="KW-0812">Transmembrane</keyword>
<sequence length="180" mass="19308">MNENQTPFPQQPIPAQGQDKTPTSASGMFFIVLMISLLALLLGGYSFYKIVYGNNSASGIYVVDGVRLTASYLEKARKEQAAGYKTPEQIERETLATEQAVQAAIEKLAADGKVVIQSRNTLAYPGESDITTQIAEDLGITLLPEKRQTELLGQKIGSADAIPGALPQDDSDDRTGSGLD</sequence>
<dbReference type="RefSeq" id="WP_085415839.1">
    <property type="nucleotide sequence ID" value="NZ_CAUJPY010000007.1"/>
</dbReference>
<dbReference type="STRING" id="493.BWD07_02700"/>
<proteinExistence type="predicted"/>
<feature type="region of interest" description="Disordered" evidence="1">
    <location>
        <begin position="157"/>
        <end position="180"/>
    </location>
</feature>
<reference evidence="3 4" key="1">
    <citation type="submission" date="2018-12" db="EMBL/GenBank/DDBJ databases">
        <authorList>
            <consortium name="Pathogen Informatics"/>
        </authorList>
    </citation>
    <scope>NUCLEOTIDE SEQUENCE [LARGE SCALE GENOMIC DNA]</scope>
    <source>
        <strain evidence="3 4">NCTC10296</strain>
    </source>
</reference>
<organism evidence="3 4">
    <name type="scientific">Neisseria canis</name>
    <dbReference type="NCBI Taxonomy" id="493"/>
    <lineage>
        <taxon>Bacteria</taxon>
        <taxon>Pseudomonadati</taxon>
        <taxon>Pseudomonadota</taxon>
        <taxon>Betaproteobacteria</taxon>
        <taxon>Neisseriales</taxon>
        <taxon>Neisseriaceae</taxon>
        <taxon>Neisseria</taxon>
    </lineage>
</organism>
<protein>
    <submittedName>
        <fullName evidence="3">Uncharacterized protein</fullName>
    </submittedName>
</protein>
<keyword evidence="2" id="KW-1133">Transmembrane helix</keyword>
<feature type="transmembrane region" description="Helical" evidence="2">
    <location>
        <begin position="28"/>
        <end position="48"/>
    </location>
</feature>